<evidence type="ECO:0000256" key="6">
    <source>
        <dbReference type="ARBA" id="ARBA00022840"/>
    </source>
</evidence>
<keyword evidence="6" id="KW-0067">ATP-binding</keyword>
<dbReference type="Proteomes" id="UP001431783">
    <property type="component" value="Unassembled WGS sequence"/>
</dbReference>
<dbReference type="InterPro" id="IPR020590">
    <property type="entry name" value="Guanylate_kinase_CS"/>
</dbReference>
<dbReference type="InterPro" id="IPR017665">
    <property type="entry name" value="Guanylate_kinase"/>
</dbReference>
<dbReference type="CDD" id="cd00071">
    <property type="entry name" value="GMPK"/>
    <property type="match status" value="1"/>
</dbReference>
<dbReference type="FunFam" id="3.40.50.300:FF:000776">
    <property type="entry name" value="Guanylate kinase 2"/>
    <property type="match status" value="1"/>
</dbReference>
<sequence length="202" mass="23065">MACKATAISNLRPLVICGPSGSGKSSLLVKLMCEYPSKFGFCASHTTRNRREGEINGIHYRFTNVHDMQKAISEGKFIETAEYGGNLYGTSKEEVAKITNRGMMCILDVEVNGVRQIKKSDLNPWYIFIQPPSIEELERRLRSRRTETEESLKERLRIAKNEIEYGLEPGNFDKIIVNDEFDSAYEELKAFVDENILEKETE</sequence>
<dbReference type="GO" id="GO:0005829">
    <property type="term" value="C:cytosol"/>
    <property type="evidence" value="ECO:0007669"/>
    <property type="project" value="TreeGrafter"/>
</dbReference>
<evidence type="ECO:0000256" key="5">
    <source>
        <dbReference type="ARBA" id="ARBA00022777"/>
    </source>
</evidence>
<keyword evidence="3" id="KW-0808">Transferase</keyword>
<dbReference type="FunFam" id="3.30.63.10:FF:000002">
    <property type="entry name" value="Guanylate kinase 1"/>
    <property type="match status" value="1"/>
</dbReference>
<dbReference type="GO" id="GO:0004385">
    <property type="term" value="F:GMP kinase activity"/>
    <property type="evidence" value="ECO:0007669"/>
    <property type="project" value="UniProtKB-EC"/>
</dbReference>
<organism evidence="8 9">
    <name type="scientific">Henosepilachna vigintioctopunctata</name>
    <dbReference type="NCBI Taxonomy" id="420089"/>
    <lineage>
        <taxon>Eukaryota</taxon>
        <taxon>Metazoa</taxon>
        <taxon>Ecdysozoa</taxon>
        <taxon>Arthropoda</taxon>
        <taxon>Hexapoda</taxon>
        <taxon>Insecta</taxon>
        <taxon>Pterygota</taxon>
        <taxon>Neoptera</taxon>
        <taxon>Endopterygota</taxon>
        <taxon>Coleoptera</taxon>
        <taxon>Polyphaga</taxon>
        <taxon>Cucujiformia</taxon>
        <taxon>Coccinelloidea</taxon>
        <taxon>Coccinellidae</taxon>
        <taxon>Epilachninae</taxon>
        <taxon>Epilachnini</taxon>
        <taxon>Henosepilachna</taxon>
    </lineage>
</organism>
<dbReference type="PROSITE" id="PS50052">
    <property type="entry name" value="GUANYLATE_KINASE_2"/>
    <property type="match status" value="1"/>
</dbReference>
<accession>A0AAW1TVT2</accession>
<dbReference type="Gene3D" id="3.40.50.300">
    <property type="entry name" value="P-loop containing nucleotide triphosphate hydrolases"/>
    <property type="match status" value="1"/>
</dbReference>
<protein>
    <recommendedName>
        <fullName evidence="2">guanylate kinase</fullName>
        <ecNumber evidence="2">2.7.4.8</ecNumber>
    </recommendedName>
</protein>
<dbReference type="SMART" id="SM00072">
    <property type="entry name" value="GuKc"/>
    <property type="match status" value="1"/>
</dbReference>
<dbReference type="PANTHER" id="PTHR23117:SF13">
    <property type="entry name" value="GUANYLATE KINASE"/>
    <property type="match status" value="1"/>
</dbReference>
<proteinExistence type="inferred from homology"/>
<gene>
    <name evidence="8" type="ORF">WA026_014287</name>
</gene>
<keyword evidence="5" id="KW-0418">Kinase</keyword>
<evidence type="ECO:0000256" key="4">
    <source>
        <dbReference type="ARBA" id="ARBA00022741"/>
    </source>
</evidence>
<evidence type="ECO:0000259" key="7">
    <source>
        <dbReference type="PROSITE" id="PS50052"/>
    </source>
</evidence>
<evidence type="ECO:0000256" key="2">
    <source>
        <dbReference type="ARBA" id="ARBA00012961"/>
    </source>
</evidence>
<dbReference type="PROSITE" id="PS00856">
    <property type="entry name" value="GUANYLATE_KINASE_1"/>
    <property type="match status" value="1"/>
</dbReference>
<dbReference type="InterPro" id="IPR027417">
    <property type="entry name" value="P-loop_NTPase"/>
</dbReference>
<dbReference type="InterPro" id="IPR008144">
    <property type="entry name" value="Guanylate_kin-like_dom"/>
</dbReference>
<evidence type="ECO:0000313" key="9">
    <source>
        <dbReference type="Proteomes" id="UP001431783"/>
    </source>
</evidence>
<name>A0AAW1TVT2_9CUCU</name>
<dbReference type="NCBIfam" id="TIGR03263">
    <property type="entry name" value="guanyl_kin"/>
    <property type="match status" value="1"/>
</dbReference>
<dbReference type="InterPro" id="IPR008145">
    <property type="entry name" value="GK/Ca_channel_bsu"/>
</dbReference>
<dbReference type="GO" id="GO:0005524">
    <property type="term" value="F:ATP binding"/>
    <property type="evidence" value="ECO:0007669"/>
    <property type="project" value="UniProtKB-KW"/>
</dbReference>
<evidence type="ECO:0000256" key="1">
    <source>
        <dbReference type="ARBA" id="ARBA00005790"/>
    </source>
</evidence>
<keyword evidence="9" id="KW-1185">Reference proteome</keyword>
<comment type="caution">
    <text evidence="8">The sequence shown here is derived from an EMBL/GenBank/DDBJ whole genome shotgun (WGS) entry which is preliminary data.</text>
</comment>
<dbReference type="EC" id="2.7.4.8" evidence="2"/>
<dbReference type="Pfam" id="PF00625">
    <property type="entry name" value="Guanylate_kin"/>
    <property type="match status" value="1"/>
</dbReference>
<comment type="similarity">
    <text evidence="1">Belongs to the guanylate kinase family.</text>
</comment>
<dbReference type="EMBL" id="JARQZJ010000007">
    <property type="protein sequence ID" value="KAK9871831.1"/>
    <property type="molecule type" value="Genomic_DNA"/>
</dbReference>
<evidence type="ECO:0000256" key="3">
    <source>
        <dbReference type="ARBA" id="ARBA00022679"/>
    </source>
</evidence>
<reference evidence="8 9" key="1">
    <citation type="submission" date="2023-03" db="EMBL/GenBank/DDBJ databases">
        <title>Genome insight into feeding habits of ladybird beetles.</title>
        <authorList>
            <person name="Li H.-S."/>
            <person name="Huang Y.-H."/>
            <person name="Pang H."/>
        </authorList>
    </citation>
    <scope>NUCLEOTIDE SEQUENCE [LARGE SCALE GENOMIC DNA]</scope>
    <source>
        <strain evidence="8">SYSU_2023b</strain>
        <tissue evidence="8">Whole body</tissue>
    </source>
</reference>
<dbReference type="SUPFAM" id="SSF52540">
    <property type="entry name" value="P-loop containing nucleoside triphosphate hydrolases"/>
    <property type="match status" value="1"/>
</dbReference>
<keyword evidence="4" id="KW-0547">Nucleotide-binding</keyword>
<dbReference type="PANTHER" id="PTHR23117">
    <property type="entry name" value="GUANYLATE KINASE-RELATED"/>
    <property type="match status" value="1"/>
</dbReference>
<evidence type="ECO:0000313" key="8">
    <source>
        <dbReference type="EMBL" id="KAK9871831.1"/>
    </source>
</evidence>
<feature type="domain" description="Guanylate kinase-like" evidence="7">
    <location>
        <begin position="11"/>
        <end position="193"/>
    </location>
</feature>
<dbReference type="AlphaFoldDB" id="A0AAW1TVT2"/>